<evidence type="ECO:0000313" key="7">
    <source>
        <dbReference type="EMBL" id="MBK9716129.1"/>
    </source>
</evidence>
<evidence type="ECO:0000256" key="4">
    <source>
        <dbReference type="RuleBase" id="RU003719"/>
    </source>
</evidence>
<dbReference type="AlphaFoldDB" id="A0A9D7S668"/>
<evidence type="ECO:0000256" key="3">
    <source>
        <dbReference type="ARBA" id="ARBA00023027"/>
    </source>
</evidence>
<keyword evidence="2 4" id="KW-0560">Oxidoreductase</keyword>
<feature type="domain" description="D-isomer specific 2-hydroxyacid dehydrogenase NAD-binding" evidence="6">
    <location>
        <begin position="105"/>
        <end position="287"/>
    </location>
</feature>
<dbReference type="GO" id="GO:0004617">
    <property type="term" value="F:phosphoglycerate dehydrogenase activity"/>
    <property type="evidence" value="ECO:0007669"/>
    <property type="project" value="UniProtKB-ARBA"/>
</dbReference>
<protein>
    <recommendedName>
        <fullName evidence="9">Hydroxyacid dehydrogenase</fullName>
    </recommendedName>
</protein>
<evidence type="ECO:0000259" key="6">
    <source>
        <dbReference type="Pfam" id="PF02826"/>
    </source>
</evidence>
<gene>
    <name evidence="7" type="ORF">IPO85_01130</name>
</gene>
<name>A0A9D7S668_9BACT</name>
<dbReference type="Pfam" id="PF00389">
    <property type="entry name" value="2-Hacid_dh"/>
    <property type="match status" value="1"/>
</dbReference>
<dbReference type="Proteomes" id="UP000808349">
    <property type="component" value="Unassembled WGS sequence"/>
</dbReference>
<reference evidence="7 8" key="1">
    <citation type="submission" date="2020-10" db="EMBL/GenBank/DDBJ databases">
        <title>Connecting structure to function with the recovery of over 1000 high-quality activated sludge metagenome-assembled genomes encoding full-length rRNA genes using long-read sequencing.</title>
        <authorList>
            <person name="Singleton C.M."/>
            <person name="Petriglieri F."/>
            <person name="Kristensen J.M."/>
            <person name="Kirkegaard R.H."/>
            <person name="Michaelsen T.Y."/>
            <person name="Andersen M.H."/>
            <person name="Karst S.M."/>
            <person name="Dueholm M.S."/>
            <person name="Nielsen P.H."/>
            <person name="Albertsen M."/>
        </authorList>
    </citation>
    <scope>NUCLEOTIDE SEQUENCE [LARGE SCALE GENOMIC DNA]</scope>
    <source>
        <strain evidence="7">Ribe_18-Q3-R11-54_BAT3C.373</strain>
    </source>
</reference>
<dbReference type="InterPro" id="IPR050857">
    <property type="entry name" value="D-2-hydroxyacid_DH"/>
</dbReference>
<dbReference type="Pfam" id="PF02826">
    <property type="entry name" value="2-Hacid_dh_C"/>
    <property type="match status" value="1"/>
</dbReference>
<dbReference type="Gene3D" id="3.40.50.720">
    <property type="entry name" value="NAD(P)-binding Rossmann-like Domain"/>
    <property type="match status" value="2"/>
</dbReference>
<sequence>MRVLITDDVHPILIEKLNSIGYQVDYQPDISIYEVKLCIENYDGLIINSKILVDREMMDLGSKLKWIGRLGSGLEIIDLNYAKNKHIHILSTPEANCNAVAEHALGMLIGMLRNIPRANKEVKNMHWLREKNRGEELSVKKVGIIGCGHTGSRLAHILGGFGCEVKVYDKYKTIPRVHENMYQVQDLPDLWDCDIISFHLPLSPETKYFCNKEFINQIQNPFYLINTSRGSVVNTIDLIEALKNGKIIGAALDVFENEKPNSYSESEKSMYNELYAMENTILTPHIAGWTFQSKEKIAEVLFNKIVEFVS</sequence>
<dbReference type="GO" id="GO:0047545">
    <property type="term" value="F:(S)-2-hydroxyglutarate dehydrogenase activity"/>
    <property type="evidence" value="ECO:0007669"/>
    <property type="project" value="UniProtKB-ARBA"/>
</dbReference>
<evidence type="ECO:0000259" key="5">
    <source>
        <dbReference type="Pfam" id="PF00389"/>
    </source>
</evidence>
<dbReference type="InterPro" id="IPR036291">
    <property type="entry name" value="NAD(P)-bd_dom_sf"/>
</dbReference>
<dbReference type="PANTHER" id="PTHR42789">
    <property type="entry name" value="D-ISOMER SPECIFIC 2-HYDROXYACID DEHYDROGENASE FAMILY PROTEIN (AFU_ORTHOLOGUE AFUA_6G10090)"/>
    <property type="match status" value="1"/>
</dbReference>
<comment type="similarity">
    <text evidence="1 4">Belongs to the D-isomer specific 2-hydroxyacid dehydrogenase family.</text>
</comment>
<dbReference type="GO" id="GO:0051287">
    <property type="term" value="F:NAD binding"/>
    <property type="evidence" value="ECO:0007669"/>
    <property type="project" value="InterPro"/>
</dbReference>
<accession>A0A9D7S668</accession>
<dbReference type="GO" id="GO:0006564">
    <property type="term" value="P:L-serine biosynthetic process"/>
    <property type="evidence" value="ECO:0007669"/>
    <property type="project" value="UniProtKB-ARBA"/>
</dbReference>
<dbReference type="InterPro" id="IPR006140">
    <property type="entry name" value="D-isomer_DH_NAD-bd"/>
</dbReference>
<dbReference type="SUPFAM" id="SSF51735">
    <property type="entry name" value="NAD(P)-binding Rossmann-fold domains"/>
    <property type="match status" value="1"/>
</dbReference>
<dbReference type="PANTHER" id="PTHR42789:SF1">
    <property type="entry name" value="D-ISOMER SPECIFIC 2-HYDROXYACID DEHYDROGENASE FAMILY PROTEIN (AFU_ORTHOLOGUE AFUA_6G10090)"/>
    <property type="match status" value="1"/>
</dbReference>
<proteinExistence type="inferred from homology"/>
<evidence type="ECO:0000313" key="8">
    <source>
        <dbReference type="Proteomes" id="UP000808349"/>
    </source>
</evidence>
<dbReference type="FunFam" id="3.40.50.720:FF:000041">
    <property type="entry name" value="D-3-phosphoglycerate dehydrogenase"/>
    <property type="match status" value="1"/>
</dbReference>
<dbReference type="EMBL" id="JADKFW010000004">
    <property type="protein sequence ID" value="MBK9716129.1"/>
    <property type="molecule type" value="Genomic_DNA"/>
</dbReference>
<dbReference type="InterPro" id="IPR006139">
    <property type="entry name" value="D-isomer_2_OHA_DH_cat_dom"/>
</dbReference>
<organism evidence="7 8">
    <name type="scientific">Candidatus Defluviibacterium haderslevense</name>
    <dbReference type="NCBI Taxonomy" id="2981993"/>
    <lineage>
        <taxon>Bacteria</taxon>
        <taxon>Pseudomonadati</taxon>
        <taxon>Bacteroidota</taxon>
        <taxon>Saprospiria</taxon>
        <taxon>Saprospirales</taxon>
        <taxon>Saprospiraceae</taxon>
        <taxon>Candidatus Defluviibacterium</taxon>
    </lineage>
</organism>
<feature type="domain" description="D-isomer specific 2-hydroxyacid dehydrogenase catalytic" evidence="5">
    <location>
        <begin position="3"/>
        <end position="309"/>
    </location>
</feature>
<evidence type="ECO:0000256" key="2">
    <source>
        <dbReference type="ARBA" id="ARBA00023002"/>
    </source>
</evidence>
<dbReference type="SUPFAM" id="SSF52283">
    <property type="entry name" value="Formate/glycerate dehydrogenase catalytic domain-like"/>
    <property type="match status" value="1"/>
</dbReference>
<evidence type="ECO:0000256" key="1">
    <source>
        <dbReference type="ARBA" id="ARBA00005854"/>
    </source>
</evidence>
<comment type="caution">
    <text evidence="7">The sequence shown here is derived from an EMBL/GenBank/DDBJ whole genome shotgun (WGS) entry which is preliminary data.</text>
</comment>
<keyword evidence="3" id="KW-0520">NAD</keyword>
<evidence type="ECO:0008006" key="9">
    <source>
        <dbReference type="Google" id="ProtNLM"/>
    </source>
</evidence>